<keyword evidence="2" id="KW-1185">Reference proteome</keyword>
<dbReference type="CDD" id="cd09272">
    <property type="entry name" value="RNase_HI_RT_Ty1"/>
    <property type="match status" value="1"/>
</dbReference>
<dbReference type="EMBL" id="JAPTSV010000010">
    <property type="protein sequence ID" value="KAJ1523157.1"/>
    <property type="molecule type" value="Genomic_DNA"/>
</dbReference>
<evidence type="ECO:0008006" key="3">
    <source>
        <dbReference type="Google" id="ProtNLM"/>
    </source>
</evidence>
<dbReference type="PANTHER" id="PTHR11439:SF480">
    <property type="entry name" value="REVERSE TRANSCRIPTASE TY1_COPIA-TYPE DOMAIN-CONTAINING PROTEIN"/>
    <property type="match status" value="1"/>
</dbReference>
<dbReference type="PANTHER" id="PTHR11439">
    <property type="entry name" value="GAG-POL-RELATED RETROTRANSPOSON"/>
    <property type="match status" value="1"/>
</dbReference>
<accession>A0AAV7XBX1</accession>
<comment type="caution">
    <text evidence="1">The sequence shown here is derived from an EMBL/GenBank/DDBJ whole genome shotgun (WGS) entry which is preliminary data.</text>
</comment>
<dbReference type="AlphaFoldDB" id="A0AAV7XBX1"/>
<organism evidence="1 2">
    <name type="scientific">Megalurothrips usitatus</name>
    <name type="common">bean blossom thrips</name>
    <dbReference type="NCBI Taxonomy" id="439358"/>
    <lineage>
        <taxon>Eukaryota</taxon>
        <taxon>Metazoa</taxon>
        <taxon>Ecdysozoa</taxon>
        <taxon>Arthropoda</taxon>
        <taxon>Hexapoda</taxon>
        <taxon>Insecta</taxon>
        <taxon>Pterygota</taxon>
        <taxon>Neoptera</taxon>
        <taxon>Paraneoptera</taxon>
        <taxon>Thysanoptera</taxon>
        <taxon>Terebrantia</taxon>
        <taxon>Thripoidea</taxon>
        <taxon>Thripidae</taxon>
        <taxon>Megalurothrips</taxon>
    </lineage>
</organism>
<evidence type="ECO:0000313" key="2">
    <source>
        <dbReference type="Proteomes" id="UP001075354"/>
    </source>
</evidence>
<gene>
    <name evidence="1" type="ORF">ONE63_001049</name>
</gene>
<dbReference type="Proteomes" id="UP001075354">
    <property type="component" value="Chromosome 10"/>
</dbReference>
<protein>
    <recommendedName>
        <fullName evidence="3">Secreted RxLR effector protein 161-like</fullName>
    </recommendedName>
</protein>
<name>A0AAV7XBX1_9NEOP</name>
<evidence type="ECO:0000313" key="1">
    <source>
        <dbReference type="EMBL" id="KAJ1523157.1"/>
    </source>
</evidence>
<sequence length="374" mass="42223">MMDCKPKATPMEIKRTNFESTNDRVITHPKTAFPYREAVGSLLYLSCKTRPDLAFAVNYCSRFVENPSPENVNDLKRILRYLRGTMDNGIMFHKIEDSQVQISIQAFCDADYAGSGTSGKCKSTSGYVLFCGQGPITWCSRRQATVASATSEAEFIAAAECCKEIQYVKSLLKELTGKELSTTLHVDNQSTIKMIQAGQLNKKSKHLQVRYFYLSEAYDEGLFQLRYCPTNENIADIFTKALNTTKFANLSHHLLSVFVLQTFGDLKPILKERARRLGEYGLTNQPLAAVVGSVENIISSHVIVDNVEYNLETPIKAIDIVFKAYHALHASYPLESESLWLFLQRAIYGFSTKWDRSFPEVDVLVSQYEKFSAD</sequence>
<reference evidence="1" key="1">
    <citation type="submission" date="2022-12" db="EMBL/GenBank/DDBJ databases">
        <title>Chromosome-level genome assembly of the bean flower thrips Megalurothrips usitatus.</title>
        <authorList>
            <person name="Ma L."/>
            <person name="Liu Q."/>
            <person name="Li H."/>
            <person name="Cai W."/>
        </authorList>
    </citation>
    <scope>NUCLEOTIDE SEQUENCE</scope>
    <source>
        <strain evidence="1">Cailab_2022a</strain>
    </source>
</reference>
<proteinExistence type="predicted"/>